<keyword evidence="3 8" id="KW-0732">Signal</keyword>
<keyword evidence="11" id="KW-1185">Reference proteome</keyword>
<comment type="caution">
    <text evidence="10">The sequence shown here is derived from an EMBL/GenBank/DDBJ whole genome shotgun (WGS) entry which is preliminary data.</text>
</comment>
<evidence type="ECO:0000256" key="3">
    <source>
        <dbReference type="ARBA" id="ARBA00022729"/>
    </source>
</evidence>
<dbReference type="Gene3D" id="2.70.130.10">
    <property type="entry name" value="Mannose-6-phosphate receptor binding domain"/>
    <property type="match status" value="1"/>
</dbReference>
<evidence type="ECO:0000259" key="9">
    <source>
        <dbReference type="PROSITE" id="PS51914"/>
    </source>
</evidence>
<gene>
    <name evidence="10" type="ORF">KLDO_g903</name>
</gene>
<evidence type="ECO:0000256" key="6">
    <source>
        <dbReference type="ARBA" id="ARBA00023157"/>
    </source>
</evidence>
<accession>A0A0A8L2W2</accession>
<dbReference type="PROSITE" id="PS51914">
    <property type="entry name" value="MRH"/>
    <property type="match status" value="1"/>
</dbReference>
<comment type="function">
    <text evidence="7">Lectin involved in the quality control of the secretory pathway. As a member of the endoplasmic reticulum-associated degradation lumenal (ERAD-L) surveillance system, targets misfolded endoplasmic reticulum lumenal glycoproteins for degradation.</text>
</comment>
<evidence type="ECO:0000256" key="7">
    <source>
        <dbReference type="RuleBase" id="RU369099"/>
    </source>
</evidence>
<evidence type="ECO:0000256" key="5">
    <source>
        <dbReference type="ARBA" id="ARBA00022824"/>
    </source>
</evidence>
<evidence type="ECO:0000256" key="4">
    <source>
        <dbReference type="ARBA" id="ARBA00022734"/>
    </source>
</evidence>
<dbReference type="EMBL" id="CCBQ010000016">
    <property type="protein sequence ID" value="CDO92587.1"/>
    <property type="molecule type" value="Genomic_DNA"/>
</dbReference>
<dbReference type="AlphaFoldDB" id="A0A0A8L2W2"/>
<dbReference type="GO" id="GO:0030246">
    <property type="term" value="F:carbohydrate binding"/>
    <property type="evidence" value="ECO:0007669"/>
    <property type="project" value="UniProtKB-UniRule"/>
</dbReference>
<dbReference type="Proteomes" id="UP000031516">
    <property type="component" value="Unassembled WGS sequence"/>
</dbReference>
<evidence type="ECO:0000313" key="11">
    <source>
        <dbReference type="Proteomes" id="UP000031516"/>
    </source>
</evidence>
<keyword evidence="6" id="KW-1015">Disulfide bond</keyword>
<evidence type="ECO:0000313" key="10">
    <source>
        <dbReference type="EMBL" id="CDO92587.1"/>
    </source>
</evidence>
<dbReference type="PANTHER" id="PTHR15414">
    <property type="entry name" value="OS-9-RELATED"/>
    <property type="match status" value="1"/>
</dbReference>
<keyword evidence="4 7" id="KW-0430">Lectin</keyword>
<feature type="domain" description="MRH" evidence="9">
    <location>
        <begin position="100"/>
        <end position="220"/>
    </location>
</feature>
<dbReference type="GO" id="GO:0005789">
    <property type="term" value="C:endoplasmic reticulum membrane"/>
    <property type="evidence" value="ECO:0007669"/>
    <property type="project" value="UniProtKB-SubCell"/>
</dbReference>
<dbReference type="InterPro" id="IPR041039">
    <property type="entry name" value="Yos9_DD"/>
</dbReference>
<reference evidence="10 11" key="1">
    <citation type="submission" date="2014-03" db="EMBL/GenBank/DDBJ databases">
        <title>The genome of Kluyveromyces dobzhanskii.</title>
        <authorList>
            <person name="Nystedt B."/>
            <person name="Astrom S."/>
        </authorList>
    </citation>
    <scope>NUCLEOTIDE SEQUENCE [LARGE SCALE GENOMIC DNA]</scope>
    <source>
        <strain evidence="10 11">CBS 2104</strain>
    </source>
</reference>
<evidence type="ECO:0000256" key="1">
    <source>
        <dbReference type="ARBA" id="ARBA00004367"/>
    </source>
</evidence>
<dbReference type="PANTHER" id="PTHR15414:SF0">
    <property type="entry name" value="ENDOPLASMIC RETICULUM LECTIN 1"/>
    <property type="match status" value="1"/>
</dbReference>
<dbReference type="OrthoDB" id="448954at2759"/>
<keyword evidence="7" id="KW-0472">Membrane</keyword>
<dbReference type="GO" id="GO:0005788">
    <property type="term" value="C:endoplasmic reticulum lumen"/>
    <property type="evidence" value="ECO:0007669"/>
    <property type="project" value="UniProtKB-UniRule"/>
</dbReference>
<feature type="chain" id="PRO_5002055932" description="Endoplasmic reticulum lectin" evidence="8">
    <location>
        <begin position="20"/>
        <end position="453"/>
    </location>
</feature>
<dbReference type="InterPro" id="IPR009011">
    <property type="entry name" value="Man6P_isomerase_rcpt-bd_dom_sf"/>
</dbReference>
<dbReference type="GO" id="GO:0030968">
    <property type="term" value="P:endoplasmic reticulum unfolded protein response"/>
    <property type="evidence" value="ECO:0007669"/>
    <property type="project" value="UniProtKB-UniRule"/>
</dbReference>
<organism evidence="10 11">
    <name type="scientific">Kluyveromyces dobzhanskii CBS 2104</name>
    <dbReference type="NCBI Taxonomy" id="1427455"/>
    <lineage>
        <taxon>Eukaryota</taxon>
        <taxon>Fungi</taxon>
        <taxon>Dikarya</taxon>
        <taxon>Ascomycota</taxon>
        <taxon>Saccharomycotina</taxon>
        <taxon>Saccharomycetes</taxon>
        <taxon>Saccharomycetales</taxon>
        <taxon>Saccharomycetaceae</taxon>
        <taxon>Kluyveromyces</taxon>
    </lineage>
</organism>
<keyword evidence="5 7" id="KW-0256">Endoplasmic reticulum</keyword>
<protein>
    <recommendedName>
        <fullName evidence="7">Endoplasmic reticulum lectin</fullName>
    </recommendedName>
    <alternativeName>
        <fullName evidence="7">Protein OS-9 homolog</fullName>
    </alternativeName>
</protein>
<evidence type="ECO:0000256" key="2">
    <source>
        <dbReference type="ARBA" id="ARBA00009918"/>
    </source>
</evidence>
<dbReference type="GO" id="GO:0030970">
    <property type="term" value="P:retrograde protein transport, ER to cytosol"/>
    <property type="evidence" value="ECO:0007669"/>
    <property type="project" value="TreeGrafter"/>
</dbReference>
<name>A0A0A8L2W2_9SACH</name>
<dbReference type="Pfam" id="PF17880">
    <property type="entry name" value="Yos9_DD"/>
    <property type="match status" value="1"/>
</dbReference>
<comment type="subcellular location">
    <subcellularLocation>
        <location evidence="1 7">Endoplasmic reticulum membrane</location>
        <topology evidence="1 7">Peripheral membrane protein</topology>
        <orientation evidence="1 7">Lumenal side</orientation>
    </subcellularLocation>
</comment>
<dbReference type="Gene3D" id="3.10.310.60">
    <property type="match status" value="1"/>
</dbReference>
<evidence type="ECO:0000256" key="8">
    <source>
        <dbReference type="SAM" id="SignalP"/>
    </source>
</evidence>
<sequence length="453" mass="51402">MMHLLGILALCLKIVYCSASVVNPGKSIPFRVEYINDQEFQSLINNPTLLEQGRIFSLYEGSDIACYQGNKTSILSNFDVENGLNHIDSEYFMNAVDVVNEALNPVRTFWSLSDYWHYSFASNESRSVTQCHKDNEYVLGKSLNYNSSTDFAIGTDYHGRPYINETLIDGDICDLTGQPREIKIRYFCSSLARGWGDYEFREVQTCKYVLDVYLTGLCGIPFLNPTLDRFSENTVLCHRPEGTLSPFFEILNRYTTKMLGRSIYLLSPKDEGKDRKQLMYRISGSVDAKFDTQRPSVEDKFIKDFIVSLKKLVGMNFIKSPTGDPIAPGDLFLWRAPVIDEAGEFLFFVDLELNPASEAIAIINNNRTLIEDLPLHNMVHFESAAARQQVLQLKSSASVQSTHSLPNVFDKSEEMKIENDRDAAKDFAVALKEAFREMGYPEMQVEVGQLVVD</sequence>
<comment type="similarity">
    <text evidence="2 7">Belongs to the OS-9 family.</text>
</comment>
<dbReference type="InterPro" id="IPR045149">
    <property type="entry name" value="OS-9-like"/>
</dbReference>
<proteinExistence type="inferred from homology"/>
<dbReference type="InterPro" id="IPR044865">
    <property type="entry name" value="MRH_dom"/>
</dbReference>
<feature type="signal peptide" evidence="8">
    <location>
        <begin position="1"/>
        <end position="19"/>
    </location>
</feature>